<dbReference type="OrthoDB" id="9806665at2"/>
<evidence type="ECO:0000313" key="4">
    <source>
        <dbReference type="Proteomes" id="UP000295565"/>
    </source>
</evidence>
<keyword evidence="2" id="KW-1133">Transmembrane helix</keyword>
<accession>A0A4R1J9Y5</accession>
<dbReference type="EMBL" id="SMGD01000015">
    <property type="protein sequence ID" value="TCK47254.1"/>
    <property type="molecule type" value="Genomic_DNA"/>
</dbReference>
<gene>
    <name evidence="3" type="ORF">EV690_2962</name>
</gene>
<feature type="transmembrane region" description="Helical" evidence="2">
    <location>
        <begin position="55"/>
        <end position="75"/>
    </location>
</feature>
<dbReference type="AlphaFoldDB" id="A0A4R1J9Y5"/>
<dbReference type="GO" id="GO:0016020">
    <property type="term" value="C:membrane"/>
    <property type="evidence" value="ECO:0007669"/>
    <property type="project" value="InterPro"/>
</dbReference>
<keyword evidence="2" id="KW-0472">Membrane</keyword>
<dbReference type="PANTHER" id="PTHR33219:SF14">
    <property type="entry name" value="PROTEIN COFACTOR ASSEMBLY OF COMPLEX C SUBUNIT B CCB3, CHLOROPLASTIC-RELATED"/>
    <property type="match status" value="1"/>
</dbReference>
<comment type="similarity">
    <text evidence="1">Belongs to the YggT family.</text>
</comment>
<proteinExistence type="inferred from homology"/>
<reference evidence="3 4" key="1">
    <citation type="submission" date="2019-03" db="EMBL/GenBank/DDBJ databases">
        <title>Genomic Encyclopedia of Type Strains, Phase IV (KMG-IV): sequencing the most valuable type-strain genomes for metagenomic binning, comparative biology and taxonomic classification.</title>
        <authorList>
            <person name="Goeker M."/>
        </authorList>
    </citation>
    <scope>NUCLEOTIDE SEQUENCE [LARGE SCALE GENOMIC DNA]</scope>
    <source>
        <strain evidence="3 4">DSM 18577</strain>
    </source>
</reference>
<feature type="transmembrane region" description="Helical" evidence="2">
    <location>
        <begin position="81"/>
        <end position="101"/>
    </location>
</feature>
<protein>
    <submittedName>
        <fullName evidence="3">YggT family protein</fullName>
    </submittedName>
</protein>
<evidence type="ECO:0000313" key="3">
    <source>
        <dbReference type="EMBL" id="TCK47254.1"/>
    </source>
</evidence>
<dbReference type="Proteomes" id="UP000295565">
    <property type="component" value="Unassembled WGS sequence"/>
</dbReference>
<dbReference type="Pfam" id="PF02325">
    <property type="entry name" value="CCB3_YggT"/>
    <property type="match status" value="2"/>
</dbReference>
<organism evidence="3 4">
    <name type="scientific">Celerinatantimonas diazotrophica</name>
    <dbReference type="NCBI Taxonomy" id="412034"/>
    <lineage>
        <taxon>Bacteria</taxon>
        <taxon>Pseudomonadati</taxon>
        <taxon>Pseudomonadota</taxon>
        <taxon>Gammaproteobacteria</taxon>
        <taxon>Celerinatantimonadaceae</taxon>
        <taxon>Celerinatantimonas</taxon>
    </lineage>
</organism>
<keyword evidence="4" id="KW-1185">Reference proteome</keyword>
<evidence type="ECO:0000256" key="1">
    <source>
        <dbReference type="ARBA" id="ARBA00010894"/>
    </source>
</evidence>
<dbReference type="PANTHER" id="PTHR33219">
    <property type="entry name" value="YLMG HOMOLOG PROTEIN 2, CHLOROPLASTIC"/>
    <property type="match status" value="1"/>
</dbReference>
<dbReference type="InterPro" id="IPR003425">
    <property type="entry name" value="CCB3/YggT"/>
</dbReference>
<feature type="transmembrane region" description="Helical" evidence="2">
    <location>
        <begin position="6"/>
        <end position="25"/>
    </location>
</feature>
<dbReference type="RefSeq" id="WP_131913707.1">
    <property type="nucleotide sequence ID" value="NZ_OU594967.1"/>
</dbReference>
<comment type="caution">
    <text evidence="3">The sequence shown here is derived from an EMBL/GenBank/DDBJ whole genome shotgun (WGS) entry which is preliminary data.</text>
</comment>
<feature type="transmembrane region" description="Helical" evidence="2">
    <location>
        <begin position="147"/>
        <end position="172"/>
    </location>
</feature>
<keyword evidence="2" id="KW-0812">Transmembrane</keyword>
<evidence type="ECO:0000256" key="2">
    <source>
        <dbReference type="SAM" id="Phobius"/>
    </source>
</evidence>
<name>A0A4R1J9Y5_9GAMM</name>
<sequence length="182" mass="20851">MMALNYLIKTIFDLYLMVVILRVWLQFARADFYNPFSQFVVRITNPFLKPLRRIIPGYGGVDWAGIIFAFIVGAVKSILLLHFITGAMIWGLVPIFALLTVVKQFGELLFWILLIRAVLSWVSQGRSPVEYVMMQLTEPLLAPIRRIIPVIGGLDLSVLVVFILLNFINILFATHIPYWNIV</sequence>